<dbReference type="PROSITE" id="PS51077">
    <property type="entry name" value="HTH_ICLR"/>
    <property type="match status" value="1"/>
</dbReference>
<evidence type="ECO:0000256" key="3">
    <source>
        <dbReference type="ARBA" id="ARBA00023163"/>
    </source>
</evidence>
<dbReference type="Pfam" id="PF09339">
    <property type="entry name" value="HTH_IclR"/>
    <property type="match status" value="1"/>
</dbReference>
<dbReference type="PANTHER" id="PTHR30136:SF24">
    <property type="entry name" value="HTH-TYPE TRANSCRIPTIONAL REPRESSOR ALLR"/>
    <property type="match status" value="1"/>
</dbReference>
<dbReference type="CDD" id="cd00090">
    <property type="entry name" value="HTH_ARSR"/>
    <property type="match status" value="1"/>
</dbReference>
<dbReference type="InterPro" id="IPR050707">
    <property type="entry name" value="HTH_MetabolicPath_Reg"/>
</dbReference>
<dbReference type="InterPro" id="IPR014757">
    <property type="entry name" value="Tscrpt_reg_IclR_C"/>
</dbReference>
<evidence type="ECO:0000256" key="1">
    <source>
        <dbReference type="ARBA" id="ARBA00023015"/>
    </source>
</evidence>
<evidence type="ECO:0000259" key="5">
    <source>
        <dbReference type="PROSITE" id="PS51078"/>
    </source>
</evidence>
<reference evidence="6 7" key="1">
    <citation type="submission" date="2023-03" db="EMBL/GenBank/DDBJ databases">
        <title>Bacillus Genome Sequencing.</title>
        <authorList>
            <person name="Dunlap C."/>
        </authorList>
    </citation>
    <scope>NUCLEOTIDE SEQUENCE [LARGE SCALE GENOMIC DNA]</scope>
    <source>
        <strain evidence="6 7">B-23453</strain>
    </source>
</reference>
<keyword evidence="2" id="KW-0238">DNA-binding</keyword>
<dbReference type="InterPro" id="IPR029016">
    <property type="entry name" value="GAF-like_dom_sf"/>
</dbReference>
<dbReference type="Pfam" id="PF01614">
    <property type="entry name" value="IclR_C"/>
    <property type="match status" value="1"/>
</dbReference>
<keyword evidence="7" id="KW-1185">Reference proteome</keyword>
<dbReference type="InterPro" id="IPR036388">
    <property type="entry name" value="WH-like_DNA-bd_sf"/>
</dbReference>
<evidence type="ECO:0000256" key="2">
    <source>
        <dbReference type="ARBA" id="ARBA00023125"/>
    </source>
</evidence>
<accession>A0ABU6MIC7</accession>
<dbReference type="InterPro" id="IPR036390">
    <property type="entry name" value="WH_DNA-bd_sf"/>
</dbReference>
<dbReference type="RefSeq" id="WP_066269545.1">
    <property type="nucleotide sequence ID" value="NZ_JARMAB010000022.1"/>
</dbReference>
<dbReference type="Gene3D" id="1.10.10.10">
    <property type="entry name" value="Winged helix-like DNA-binding domain superfamily/Winged helix DNA-binding domain"/>
    <property type="match status" value="1"/>
</dbReference>
<dbReference type="SUPFAM" id="SSF55781">
    <property type="entry name" value="GAF domain-like"/>
    <property type="match status" value="1"/>
</dbReference>
<dbReference type="InterPro" id="IPR011991">
    <property type="entry name" value="ArsR-like_HTH"/>
</dbReference>
<dbReference type="SMART" id="SM00346">
    <property type="entry name" value="HTH_ICLR"/>
    <property type="match status" value="1"/>
</dbReference>
<dbReference type="SUPFAM" id="SSF46785">
    <property type="entry name" value="Winged helix' DNA-binding domain"/>
    <property type="match status" value="1"/>
</dbReference>
<evidence type="ECO:0000313" key="6">
    <source>
        <dbReference type="EMBL" id="MED1204421.1"/>
    </source>
</evidence>
<dbReference type="Proteomes" id="UP001341444">
    <property type="component" value="Unassembled WGS sequence"/>
</dbReference>
<evidence type="ECO:0000259" key="4">
    <source>
        <dbReference type="PROSITE" id="PS51077"/>
    </source>
</evidence>
<keyword evidence="3" id="KW-0804">Transcription</keyword>
<dbReference type="InterPro" id="IPR005471">
    <property type="entry name" value="Tscrpt_reg_IclR_N"/>
</dbReference>
<protein>
    <submittedName>
        <fullName evidence="6">IclR family transcriptional regulator</fullName>
    </submittedName>
</protein>
<organism evidence="6 7">
    <name type="scientific">Heyndrickxia acidicola</name>
    <dbReference type="NCBI Taxonomy" id="209389"/>
    <lineage>
        <taxon>Bacteria</taxon>
        <taxon>Bacillati</taxon>
        <taxon>Bacillota</taxon>
        <taxon>Bacilli</taxon>
        <taxon>Bacillales</taxon>
        <taxon>Bacillaceae</taxon>
        <taxon>Heyndrickxia</taxon>
    </lineage>
</organism>
<feature type="domain" description="HTH iclR-type" evidence="4">
    <location>
        <begin position="2"/>
        <end position="66"/>
    </location>
</feature>
<dbReference type="PANTHER" id="PTHR30136">
    <property type="entry name" value="HELIX-TURN-HELIX TRANSCRIPTIONAL REGULATOR, ICLR FAMILY"/>
    <property type="match status" value="1"/>
</dbReference>
<gene>
    <name evidence="6" type="ORF">P4T90_15335</name>
</gene>
<dbReference type="Gene3D" id="3.30.450.40">
    <property type="match status" value="1"/>
</dbReference>
<evidence type="ECO:0000313" key="7">
    <source>
        <dbReference type="Proteomes" id="UP001341444"/>
    </source>
</evidence>
<name>A0ABU6MIC7_9BACI</name>
<keyword evidence="1" id="KW-0805">Transcription regulation</keyword>
<comment type="caution">
    <text evidence="6">The sequence shown here is derived from an EMBL/GenBank/DDBJ whole genome shotgun (WGS) entry which is preliminary data.</text>
</comment>
<dbReference type="PROSITE" id="PS51078">
    <property type="entry name" value="ICLR_ED"/>
    <property type="match status" value="1"/>
</dbReference>
<dbReference type="EMBL" id="JARMAB010000022">
    <property type="protein sequence ID" value="MED1204421.1"/>
    <property type="molecule type" value="Genomic_DNA"/>
</dbReference>
<proteinExistence type="predicted"/>
<feature type="domain" description="IclR-ED" evidence="5">
    <location>
        <begin position="67"/>
        <end position="245"/>
    </location>
</feature>
<sequence>MVQSIDRAVGIIRLLDSDDKKGDWAISEIAEKTSLPVSTVHRLLNTLMKHGLVSQTPETKLYKAGPLWMEIGLHQLEKIDYRTVAREAMKQLSSEVEESVYLNIPHGMDSIIIERVDSPSNVRIIDNLGDRIPLSIGAANKAILSKMDRKERQDIIRQLLSSSPEQMKLFMDQLVSIEQQGYALSFGERTPGTAAVASPILGFHNKVVGSISIGVLSQRMNDARMPLLIEKVMQTANEISAKIGSTM</sequence>